<proteinExistence type="predicted"/>
<dbReference type="PANTHER" id="PTHR37938:SF1">
    <property type="entry name" value="BLL0215 PROTEIN"/>
    <property type="match status" value="1"/>
</dbReference>
<name>A0AAV2YX44_9STRA</name>
<organism evidence="2 3">
    <name type="scientific">Lagenidium giganteum</name>
    <dbReference type="NCBI Taxonomy" id="4803"/>
    <lineage>
        <taxon>Eukaryota</taxon>
        <taxon>Sar</taxon>
        <taxon>Stramenopiles</taxon>
        <taxon>Oomycota</taxon>
        <taxon>Peronosporomycetes</taxon>
        <taxon>Pythiales</taxon>
        <taxon>Pythiaceae</taxon>
    </lineage>
</organism>
<dbReference type="PANTHER" id="PTHR37938">
    <property type="entry name" value="BLL0215 PROTEIN"/>
    <property type="match status" value="1"/>
</dbReference>
<dbReference type="EMBL" id="DAKRPA010000087">
    <property type="protein sequence ID" value="DAZ99242.1"/>
    <property type="molecule type" value="Genomic_DNA"/>
</dbReference>
<reference evidence="2" key="2">
    <citation type="journal article" date="2023" name="Microbiol Resour">
        <title>Decontamination and Annotation of the Draft Genome Sequence of the Oomycete Lagenidium giganteum ARSEF 373.</title>
        <authorList>
            <person name="Morgan W.R."/>
            <person name="Tartar A."/>
        </authorList>
    </citation>
    <scope>NUCLEOTIDE SEQUENCE</scope>
    <source>
        <strain evidence="2">ARSEF 373</strain>
    </source>
</reference>
<reference evidence="2" key="1">
    <citation type="submission" date="2022-11" db="EMBL/GenBank/DDBJ databases">
        <authorList>
            <person name="Morgan W.R."/>
            <person name="Tartar A."/>
        </authorList>
    </citation>
    <scope>NUCLEOTIDE SEQUENCE</scope>
    <source>
        <strain evidence="2">ARSEF 373</strain>
    </source>
</reference>
<protein>
    <recommendedName>
        <fullName evidence="1">YdbS-like PH domain-containing protein</fullName>
    </recommendedName>
</protein>
<evidence type="ECO:0000259" key="1">
    <source>
        <dbReference type="Pfam" id="PF03703"/>
    </source>
</evidence>
<evidence type="ECO:0000313" key="3">
    <source>
        <dbReference type="Proteomes" id="UP001146120"/>
    </source>
</evidence>
<sequence>MDKNFSTSEQQSQPQGYYQHEGYPVAEPLLDHTSAEDGFEVAFDLEKGTAYRTCLGNIIAGVSCLWCAIPFMKAWQTKEMKAQKCRITDKRVVFESGWLNQSVKYIPLDRIQDINVKKSLTDRYFGISRIEIQTAGVGFSPDGQSRAEAVLIAPRDVEMVRDVLLERRDALVYGAGSGAPTATFARSYGGVDDGVRALTVPAAATNSVALDVRALRESVERLEAQVTTSLAKMEARTKAE</sequence>
<dbReference type="Proteomes" id="UP001146120">
    <property type="component" value="Unassembled WGS sequence"/>
</dbReference>
<feature type="domain" description="YdbS-like PH" evidence="1">
    <location>
        <begin position="84"/>
        <end position="148"/>
    </location>
</feature>
<gene>
    <name evidence="2" type="ORF">N0F65_008109</name>
</gene>
<keyword evidence="3" id="KW-1185">Reference proteome</keyword>
<comment type="caution">
    <text evidence="2">The sequence shown here is derived from an EMBL/GenBank/DDBJ whole genome shotgun (WGS) entry which is preliminary data.</text>
</comment>
<dbReference type="Pfam" id="PF03703">
    <property type="entry name" value="bPH_2"/>
    <property type="match status" value="1"/>
</dbReference>
<dbReference type="InterPro" id="IPR005182">
    <property type="entry name" value="YdbS-like_PH"/>
</dbReference>
<evidence type="ECO:0000313" key="2">
    <source>
        <dbReference type="EMBL" id="DAZ99242.1"/>
    </source>
</evidence>
<dbReference type="AlphaFoldDB" id="A0AAV2YX44"/>
<accession>A0AAV2YX44</accession>